<evidence type="ECO:0000313" key="1">
    <source>
        <dbReference type="EMBL" id="EIE78743.1"/>
    </source>
</evidence>
<dbReference type="InParanoid" id="I1BRB3"/>
<gene>
    <name evidence="1" type="ORF">RO3G_03448</name>
</gene>
<dbReference type="GeneID" id="93610419"/>
<dbReference type="Proteomes" id="UP000009138">
    <property type="component" value="Unassembled WGS sequence"/>
</dbReference>
<name>I1BRB3_RHIO9</name>
<proteinExistence type="predicted"/>
<dbReference type="AlphaFoldDB" id="I1BRB3"/>
<keyword evidence="2" id="KW-1185">Reference proteome</keyword>
<sequence>MVSQYRLRKKLKYLRSKLRITAEITTRSTCCGEYGVWEQFHIVG</sequence>
<protein>
    <submittedName>
        <fullName evidence="1">Uncharacterized protein</fullName>
    </submittedName>
</protein>
<reference evidence="1 2" key="1">
    <citation type="journal article" date="2009" name="PLoS Genet.">
        <title>Genomic analysis of the basal lineage fungus Rhizopus oryzae reveals a whole-genome duplication.</title>
        <authorList>
            <person name="Ma L.-J."/>
            <person name="Ibrahim A.S."/>
            <person name="Skory C."/>
            <person name="Grabherr M.G."/>
            <person name="Burger G."/>
            <person name="Butler M."/>
            <person name="Elias M."/>
            <person name="Idnurm A."/>
            <person name="Lang B.F."/>
            <person name="Sone T."/>
            <person name="Abe A."/>
            <person name="Calvo S.E."/>
            <person name="Corrochano L.M."/>
            <person name="Engels R."/>
            <person name="Fu J."/>
            <person name="Hansberg W."/>
            <person name="Kim J.-M."/>
            <person name="Kodira C.D."/>
            <person name="Koehrsen M.J."/>
            <person name="Liu B."/>
            <person name="Miranda-Saavedra D."/>
            <person name="O'Leary S."/>
            <person name="Ortiz-Castellanos L."/>
            <person name="Poulter R."/>
            <person name="Rodriguez-Romero J."/>
            <person name="Ruiz-Herrera J."/>
            <person name="Shen Y.-Q."/>
            <person name="Zeng Q."/>
            <person name="Galagan J."/>
            <person name="Birren B.W."/>
            <person name="Cuomo C.A."/>
            <person name="Wickes B.L."/>
        </authorList>
    </citation>
    <scope>NUCLEOTIDE SEQUENCE [LARGE SCALE GENOMIC DNA]</scope>
    <source>
        <strain evidence="2">RA 99-880 / ATCC MYA-4621 / FGSC 9543 / NRRL 43880</strain>
    </source>
</reference>
<dbReference type="VEuPathDB" id="FungiDB:RO3G_03448"/>
<organism evidence="1 2">
    <name type="scientific">Rhizopus delemar (strain RA 99-880 / ATCC MYA-4621 / FGSC 9543 / NRRL 43880)</name>
    <name type="common">Mucormycosis agent</name>
    <name type="synonym">Rhizopus arrhizus var. delemar</name>
    <dbReference type="NCBI Taxonomy" id="246409"/>
    <lineage>
        <taxon>Eukaryota</taxon>
        <taxon>Fungi</taxon>
        <taxon>Fungi incertae sedis</taxon>
        <taxon>Mucoromycota</taxon>
        <taxon>Mucoromycotina</taxon>
        <taxon>Mucoromycetes</taxon>
        <taxon>Mucorales</taxon>
        <taxon>Mucorineae</taxon>
        <taxon>Rhizopodaceae</taxon>
        <taxon>Rhizopus</taxon>
    </lineage>
</organism>
<dbReference type="EMBL" id="CH476733">
    <property type="protein sequence ID" value="EIE78743.1"/>
    <property type="molecule type" value="Genomic_DNA"/>
</dbReference>
<dbReference type="RefSeq" id="XP_067514139.1">
    <property type="nucleotide sequence ID" value="XM_067658038.1"/>
</dbReference>
<accession>I1BRB3</accession>
<evidence type="ECO:0000313" key="2">
    <source>
        <dbReference type="Proteomes" id="UP000009138"/>
    </source>
</evidence>